<dbReference type="PANTHER" id="PTHR43364">
    <property type="entry name" value="NADH-SPECIFIC METHYLGLYOXAL REDUCTASE-RELATED"/>
    <property type="match status" value="1"/>
</dbReference>
<evidence type="ECO:0000259" key="1">
    <source>
        <dbReference type="Pfam" id="PF00248"/>
    </source>
</evidence>
<accession>A0ABV1D5R9</accession>
<gene>
    <name evidence="2" type="ORF">WMQ36_08820</name>
</gene>
<dbReference type="Gene3D" id="3.20.20.100">
    <property type="entry name" value="NADP-dependent oxidoreductase domain"/>
    <property type="match status" value="1"/>
</dbReference>
<sequence>MKLGSTDLDIPVMAIGLMHLNKLNLYQAEEYISTCLEMGLNFFENADIYGMDGGPFGYCEEFFAKAAHMTPSVREKMILQTKCGFTEIQPGQGKPETIDLSKDYILKEANDSLKRLKTDYIDVYMLHAPDALADPAEIAEALDELYVSGKIRYIGVSNFNTTQLMLLQKYVKQPIVTNQLMMSVVNSGLISRGMYVNMDDMCAIDRDGGVLDYCRLNDITVQCWSVMQAGYMGGCFLGHPDYKPLNAKIEEVAERYGVPAPAIAIAWLLRHPAHLLPISGTMNVKHLAENAQGADIMLTRKEWYEIWKAAGNFIR</sequence>
<dbReference type="InterPro" id="IPR023210">
    <property type="entry name" value="NADP_OxRdtase_dom"/>
</dbReference>
<dbReference type="RefSeq" id="WP_008716054.1">
    <property type="nucleotide sequence ID" value="NZ_JBBMFM010000024.1"/>
</dbReference>
<protein>
    <submittedName>
        <fullName evidence="2">Aldo/keto reductase</fullName>
    </submittedName>
</protein>
<dbReference type="PANTHER" id="PTHR43364:SF1">
    <property type="entry name" value="OXIDOREDUCTASE YDHF"/>
    <property type="match status" value="1"/>
</dbReference>
<name>A0ABV1D5R9_9FIRM</name>
<evidence type="ECO:0000313" key="3">
    <source>
        <dbReference type="Proteomes" id="UP001454086"/>
    </source>
</evidence>
<dbReference type="InterPro" id="IPR036812">
    <property type="entry name" value="NAD(P)_OxRdtase_dom_sf"/>
</dbReference>
<feature type="domain" description="NADP-dependent oxidoreductase" evidence="1">
    <location>
        <begin position="13"/>
        <end position="306"/>
    </location>
</feature>
<evidence type="ECO:0000313" key="2">
    <source>
        <dbReference type="EMBL" id="MEQ2425073.1"/>
    </source>
</evidence>
<dbReference type="PROSITE" id="PS00062">
    <property type="entry name" value="ALDOKETO_REDUCTASE_2"/>
    <property type="match status" value="1"/>
</dbReference>
<dbReference type="InterPro" id="IPR018170">
    <property type="entry name" value="Aldo/ket_reductase_CS"/>
</dbReference>
<dbReference type="Pfam" id="PF00248">
    <property type="entry name" value="Aldo_ket_red"/>
    <property type="match status" value="1"/>
</dbReference>
<dbReference type="InterPro" id="IPR050523">
    <property type="entry name" value="AKR_Detox_Biosynth"/>
</dbReference>
<dbReference type="SUPFAM" id="SSF51430">
    <property type="entry name" value="NAD(P)-linked oxidoreductase"/>
    <property type="match status" value="1"/>
</dbReference>
<dbReference type="Proteomes" id="UP001454086">
    <property type="component" value="Unassembled WGS sequence"/>
</dbReference>
<dbReference type="CDD" id="cd19092">
    <property type="entry name" value="AKR_BsYcsN_EcYdhF-like"/>
    <property type="match status" value="1"/>
</dbReference>
<comment type="caution">
    <text evidence="2">The sequence shown here is derived from an EMBL/GenBank/DDBJ whole genome shotgun (WGS) entry which is preliminary data.</text>
</comment>
<reference evidence="2 3" key="1">
    <citation type="submission" date="2024-03" db="EMBL/GenBank/DDBJ databases">
        <title>Human intestinal bacterial collection.</title>
        <authorList>
            <person name="Pauvert C."/>
            <person name="Hitch T.C.A."/>
            <person name="Clavel T."/>
        </authorList>
    </citation>
    <scope>NUCLEOTIDE SEQUENCE [LARGE SCALE GENOMIC DNA]</scope>
    <source>
        <strain evidence="2 3">CLA-SR-H021</strain>
    </source>
</reference>
<organism evidence="2 3">
    <name type="scientific">Enterocloster hominis</name>
    <name type="common">ex Hitch et al. 2024</name>
    <dbReference type="NCBI Taxonomy" id="1917870"/>
    <lineage>
        <taxon>Bacteria</taxon>
        <taxon>Bacillati</taxon>
        <taxon>Bacillota</taxon>
        <taxon>Clostridia</taxon>
        <taxon>Lachnospirales</taxon>
        <taxon>Lachnospiraceae</taxon>
        <taxon>Enterocloster</taxon>
    </lineage>
</organism>
<keyword evidence="3" id="KW-1185">Reference proteome</keyword>
<proteinExistence type="predicted"/>
<dbReference type="EMBL" id="JBBMFM010000024">
    <property type="protein sequence ID" value="MEQ2425073.1"/>
    <property type="molecule type" value="Genomic_DNA"/>
</dbReference>